<name>A0A834XB07_9FABA</name>
<accession>A0A834XB07</accession>
<evidence type="ECO:0000313" key="2">
    <source>
        <dbReference type="Proteomes" id="UP000634136"/>
    </source>
</evidence>
<comment type="caution">
    <text evidence="1">The sequence shown here is derived from an EMBL/GenBank/DDBJ whole genome shotgun (WGS) entry which is preliminary data.</text>
</comment>
<dbReference type="Proteomes" id="UP000634136">
    <property type="component" value="Unassembled WGS sequence"/>
</dbReference>
<keyword evidence="2" id="KW-1185">Reference proteome</keyword>
<proteinExistence type="predicted"/>
<evidence type="ECO:0000313" key="1">
    <source>
        <dbReference type="EMBL" id="KAF7841287.1"/>
    </source>
</evidence>
<dbReference type="EMBL" id="JAAIUW010000002">
    <property type="protein sequence ID" value="KAF7841287.1"/>
    <property type="molecule type" value="Genomic_DNA"/>
</dbReference>
<organism evidence="1 2">
    <name type="scientific">Senna tora</name>
    <dbReference type="NCBI Taxonomy" id="362788"/>
    <lineage>
        <taxon>Eukaryota</taxon>
        <taxon>Viridiplantae</taxon>
        <taxon>Streptophyta</taxon>
        <taxon>Embryophyta</taxon>
        <taxon>Tracheophyta</taxon>
        <taxon>Spermatophyta</taxon>
        <taxon>Magnoliopsida</taxon>
        <taxon>eudicotyledons</taxon>
        <taxon>Gunneridae</taxon>
        <taxon>Pentapetalae</taxon>
        <taxon>rosids</taxon>
        <taxon>fabids</taxon>
        <taxon>Fabales</taxon>
        <taxon>Fabaceae</taxon>
        <taxon>Caesalpinioideae</taxon>
        <taxon>Cassia clade</taxon>
        <taxon>Senna</taxon>
    </lineage>
</organism>
<protein>
    <submittedName>
        <fullName evidence="1">Uncharacterized protein</fullName>
    </submittedName>
</protein>
<sequence length="343" mass="37819">MSNLLSKLMDARAYNVCSLATPSLSNDIEALRVIHPHDFKPKLLSWSMRVCIYMYNNWGMVRRGNGKNFSPRTRLLHPKRITVHSINFFSHHVLLFSIVRPSIPYTLSRYINETTLVNNIQQGPCTQNNPSFTLFLREIPNLVKIAKHNPRQSINYSRGDLRHMNEAEASVSSSDWPHSVWGGDSSGIGLRMDAIVKSSYGSKGLTTSRSVPLLARFPNFHWDCRLSEQRMLEKVIHFKDVLPVKVENNTSPLTTLTPDQGCPFDYPPQALESLSAGSRGSMSSSDGLAGGVCKVSFGGGATSSSSCTSNCIRSGLCGRYTTPSGVWNKGGPPIGLVKKSTSL</sequence>
<gene>
    <name evidence="1" type="ORF">G2W53_003585</name>
</gene>
<reference evidence="1" key="1">
    <citation type="submission" date="2020-09" db="EMBL/GenBank/DDBJ databases">
        <title>Genome-Enabled Discovery of Anthraquinone Biosynthesis in Senna tora.</title>
        <authorList>
            <person name="Kang S.-H."/>
            <person name="Pandey R.P."/>
            <person name="Lee C.-M."/>
            <person name="Sim J.-S."/>
            <person name="Jeong J.-T."/>
            <person name="Choi B.-S."/>
            <person name="Jung M."/>
            <person name="Ginzburg D."/>
            <person name="Zhao K."/>
            <person name="Won S.Y."/>
            <person name="Oh T.-J."/>
            <person name="Yu Y."/>
            <person name="Kim N.-H."/>
            <person name="Lee O.R."/>
            <person name="Lee T.-H."/>
            <person name="Bashyal P."/>
            <person name="Kim T.-S."/>
            <person name="Lee W.-H."/>
            <person name="Kawkins C."/>
            <person name="Kim C.-K."/>
            <person name="Kim J.S."/>
            <person name="Ahn B.O."/>
            <person name="Rhee S.Y."/>
            <person name="Sohng J.K."/>
        </authorList>
    </citation>
    <scope>NUCLEOTIDE SEQUENCE</scope>
    <source>
        <tissue evidence="1">Leaf</tissue>
    </source>
</reference>
<dbReference type="AlphaFoldDB" id="A0A834XB07"/>